<dbReference type="Gene3D" id="3.40.50.720">
    <property type="entry name" value="NAD(P)-binding Rossmann-like Domain"/>
    <property type="match status" value="1"/>
</dbReference>
<dbReference type="InterPro" id="IPR000594">
    <property type="entry name" value="ThiF_NAD_FAD-bd"/>
</dbReference>
<dbReference type="Gene3D" id="3.40.250.10">
    <property type="entry name" value="Rhodanese-like domain"/>
    <property type="match status" value="1"/>
</dbReference>
<dbReference type="Proteomes" id="UP001597545">
    <property type="component" value="Unassembled WGS sequence"/>
</dbReference>
<dbReference type="SUPFAM" id="SSF69572">
    <property type="entry name" value="Activating enzymes of the ubiquitin-like proteins"/>
    <property type="match status" value="1"/>
</dbReference>
<feature type="domain" description="Rhodanese" evidence="1">
    <location>
        <begin position="265"/>
        <end position="346"/>
    </location>
</feature>
<reference evidence="3" key="1">
    <citation type="journal article" date="2019" name="Int. J. Syst. Evol. Microbiol.">
        <title>The Global Catalogue of Microorganisms (GCM) 10K type strain sequencing project: providing services to taxonomists for standard genome sequencing and annotation.</title>
        <authorList>
            <consortium name="The Broad Institute Genomics Platform"/>
            <consortium name="The Broad Institute Genome Sequencing Center for Infectious Disease"/>
            <person name="Wu L."/>
            <person name="Ma J."/>
        </authorList>
    </citation>
    <scope>NUCLEOTIDE SEQUENCE [LARGE SCALE GENOMIC DNA]</scope>
    <source>
        <strain evidence="3">KCTC 42662</strain>
    </source>
</reference>
<keyword evidence="2" id="KW-0808">Transferase</keyword>
<evidence type="ECO:0000313" key="3">
    <source>
        <dbReference type="Proteomes" id="UP001597545"/>
    </source>
</evidence>
<comment type="caution">
    <text evidence="2">The sequence shown here is derived from an EMBL/GenBank/DDBJ whole genome shotgun (WGS) entry which is preliminary data.</text>
</comment>
<dbReference type="PANTHER" id="PTHR10953">
    <property type="entry name" value="UBIQUITIN-ACTIVATING ENZYME E1"/>
    <property type="match status" value="1"/>
</dbReference>
<dbReference type="Pfam" id="PF00581">
    <property type="entry name" value="Rhodanese"/>
    <property type="match status" value="1"/>
</dbReference>
<dbReference type="InterPro" id="IPR036873">
    <property type="entry name" value="Rhodanese-like_dom_sf"/>
</dbReference>
<dbReference type="PROSITE" id="PS50206">
    <property type="entry name" value="RHODANESE_3"/>
    <property type="match status" value="1"/>
</dbReference>
<protein>
    <submittedName>
        <fullName evidence="2">ThiF family adenylyltransferase</fullName>
    </submittedName>
</protein>
<dbReference type="EMBL" id="JBHULR010000003">
    <property type="protein sequence ID" value="MFD2547080.1"/>
    <property type="molecule type" value="Genomic_DNA"/>
</dbReference>
<dbReference type="CDD" id="cd00158">
    <property type="entry name" value="RHOD"/>
    <property type="match status" value="1"/>
</dbReference>
<keyword evidence="3" id="KW-1185">Reference proteome</keyword>
<evidence type="ECO:0000259" key="1">
    <source>
        <dbReference type="PROSITE" id="PS50206"/>
    </source>
</evidence>
<accession>A0ABW5KFN5</accession>
<dbReference type="GO" id="GO:0016779">
    <property type="term" value="F:nucleotidyltransferase activity"/>
    <property type="evidence" value="ECO:0007669"/>
    <property type="project" value="UniProtKB-KW"/>
</dbReference>
<dbReference type="PANTHER" id="PTHR10953:SF102">
    <property type="entry name" value="ADENYLYLTRANSFERASE AND SULFURTRANSFERASE MOCS3"/>
    <property type="match status" value="1"/>
</dbReference>
<evidence type="ECO:0000313" key="2">
    <source>
        <dbReference type="EMBL" id="MFD2547080.1"/>
    </source>
</evidence>
<dbReference type="RefSeq" id="WP_380901489.1">
    <property type="nucleotide sequence ID" value="NZ_JBHUEG010000007.1"/>
</dbReference>
<keyword evidence="2" id="KW-0548">Nucleotidyltransferase</keyword>
<dbReference type="CDD" id="cd00757">
    <property type="entry name" value="ThiF_MoeB_HesA_family"/>
    <property type="match status" value="1"/>
</dbReference>
<dbReference type="InterPro" id="IPR001763">
    <property type="entry name" value="Rhodanese-like_dom"/>
</dbReference>
<gene>
    <name evidence="2" type="ORF">ACFSR5_05395</name>
</gene>
<dbReference type="InterPro" id="IPR045886">
    <property type="entry name" value="ThiF/MoeB/HesA"/>
</dbReference>
<name>A0ABW5KFN5_9SPHI</name>
<organism evidence="2 3">
    <name type="scientific">Sphingobacterium suaedae</name>
    <dbReference type="NCBI Taxonomy" id="1686402"/>
    <lineage>
        <taxon>Bacteria</taxon>
        <taxon>Pseudomonadati</taxon>
        <taxon>Bacteroidota</taxon>
        <taxon>Sphingobacteriia</taxon>
        <taxon>Sphingobacteriales</taxon>
        <taxon>Sphingobacteriaceae</taxon>
        <taxon>Sphingobacterium</taxon>
    </lineage>
</organism>
<dbReference type="Pfam" id="PF00899">
    <property type="entry name" value="ThiF"/>
    <property type="match status" value="1"/>
</dbReference>
<sequence length="350" mass="38511">MTKNLERYRCQINLPHFGVDTQNRLANAKVLIIGAGGLGCPTAQYLAASGLGTIGLADDDIISMDNLHRQILYTPADIGKRKVDVAAERLRQQNPAIHVATYPMRVTADNVMDLIADYDIIVEGTDNFETKGLLNDACVLSGKPLVYGAIYQYEGQVSIWNVRQPDGSYSANYRDVFPEVEEAQVPNCREGGVIPTLAGIIGSMQANEVLKYFSQPAATLSGKLWMINVIDGTCRTIRLKKSTGTIISTLPTTTPVVDWSTFKKMPEKFELIDVRNTTEHDAFDIGGRSIPLPELPFTSQQLAEVSRPILFYCTSGARSAAAVRYMKQHYPQKAVYSLKDGLQHVDGPPL</sequence>
<dbReference type="InterPro" id="IPR035985">
    <property type="entry name" value="Ubiquitin-activating_enz"/>
</dbReference>
<proteinExistence type="predicted"/>